<feature type="compositionally biased region" description="Basic residues" evidence="2">
    <location>
        <begin position="434"/>
        <end position="447"/>
    </location>
</feature>
<feature type="compositionally biased region" description="Basic and acidic residues" evidence="2">
    <location>
        <begin position="583"/>
        <end position="595"/>
    </location>
</feature>
<feature type="compositionally biased region" description="Basic and acidic residues" evidence="2">
    <location>
        <begin position="360"/>
        <end position="388"/>
    </location>
</feature>
<feature type="compositionally biased region" description="Low complexity" evidence="2">
    <location>
        <begin position="531"/>
        <end position="546"/>
    </location>
</feature>
<reference evidence="3 4" key="1">
    <citation type="submission" date="2020-08" db="EMBL/GenBank/DDBJ databases">
        <authorList>
            <person name="Newling K."/>
            <person name="Davey J."/>
            <person name="Forrester S."/>
        </authorList>
    </citation>
    <scope>NUCLEOTIDE SEQUENCE [LARGE SCALE GENOMIC DNA]</scope>
    <source>
        <strain evidence="4">Crithidia deanei Carvalho (ATCC PRA-265)</strain>
    </source>
</reference>
<dbReference type="AlphaFoldDB" id="A0A7G2CM90"/>
<evidence type="ECO:0000256" key="1">
    <source>
        <dbReference type="SAM" id="Coils"/>
    </source>
</evidence>
<evidence type="ECO:0000256" key="2">
    <source>
        <dbReference type="SAM" id="MobiDB-lite"/>
    </source>
</evidence>
<dbReference type="Proteomes" id="UP000515908">
    <property type="component" value="Chromosome 13"/>
</dbReference>
<feature type="coiled-coil region" evidence="1">
    <location>
        <begin position="22"/>
        <end position="77"/>
    </location>
</feature>
<gene>
    <name evidence="3" type="ORF">ADEAN_000688700</name>
</gene>
<feature type="region of interest" description="Disordered" evidence="2">
    <location>
        <begin position="358"/>
        <end position="388"/>
    </location>
</feature>
<keyword evidence="1" id="KW-0175">Coiled coil</keyword>
<proteinExistence type="predicted"/>
<accession>A0A7G2CM90</accession>
<protein>
    <submittedName>
        <fullName evidence="3">Uncharacterized protein</fullName>
    </submittedName>
</protein>
<dbReference type="VEuPathDB" id="TriTrypDB:ADEAN_000688700"/>
<dbReference type="EMBL" id="LR877157">
    <property type="protein sequence ID" value="CAD2219382.1"/>
    <property type="molecule type" value="Genomic_DNA"/>
</dbReference>
<feature type="compositionally biased region" description="Polar residues" evidence="2">
    <location>
        <begin position="463"/>
        <end position="472"/>
    </location>
</feature>
<name>A0A7G2CM90_9TRYP</name>
<evidence type="ECO:0000313" key="4">
    <source>
        <dbReference type="Proteomes" id="UP000515908"/>
    </source>
</evidence>
<feature type="compositionally biased region" description="Low complexity" evidence="2">
    <location>
        <begin position="568"/>
        <end position="581"/>
    </location>
</feature>
<organism evidence="3 4">
    <name type="scientific">Angomonas deanei</name>
    <dbReference type="NCBI Taxonomy" id="59799"/>
    <lineage>
        <taxon>Eukaryota</taxon>
        <taxon>Discoba</taxon>
        <taxon>Euglenozoa</taxon>
        <taxon>Kinetoplastea</taxon>
        <taxon>Metakinetoplastina</taxon>
        <taxon>Trypanosomatida</taxon>
        <taxon>Trypanosomatidae</taxon>
        <taxon>Strigomonadinae</taxon>
        <taxon>Angomonas</taxon>
    </lineage>
</organism>
<evidence type="ECO:0000313" key="3">
    <source>
        <dbReference type="EMBL" id="CAD2219382.1"/>
    </source>
</evidence>
<sequence length="633" mass="71561">MSSLEKCADSLLEQKTIQLTTHELLEKQVQELERTKRSLGFNVKRTVGDVQRRVQDIAELQNGIEHLNQQLSEGKLKVSALDMQHTQTKKHNERILSSLSQTATEWHNFPETVAKVFSCLRERKLLLQCSTEMKSLLTSCYPAVQQIYSIQLFRQRALGRVELQSSHRVLFRSKLEESRMALHDRLITTQEAIGALRVSQDALTTAHSEITTNVNATQVELAYRTVHVEAYRERVALLSQGVLQVTETIEQESALLEELQVSQKAKTEEMAAASSEKRRLEQQLEEMRESFNEEQSTKEEKHRTLTKDITDGKHRFVSLSGEHSQVQSENRVQVSAACRTAYAKYILTKLHGQKLTLAEKQQRERSSREAELNALRQRHDQHVKAQAKDRFEQRCAEAVAALSVEESLSRRRLHQSESGAFTALSEAFQEKAKALPKHKKVTKKRPRSATSRPAGEELGIFKSSHSQRSTSGNPPPRRSLRKMIPSVVKPAVAKEHTSDSSTDSVEAAVTRTRPQKKLDTRSNSFPDDILSSMSPSPQPRQPFMSQNSQKFVHKFPPLPPKKGPHLVSSQQSEASALSSALDTLKRVRPQERNAARESGTLSGLKTKRKVYPSSKTVKFSHNEGEDIFADIFS</sequence>
<keyword evidence="4" id="KW-1185">Reference proteome</keyword>
<feature type="region of interest" description="Disordered" evidence="2">
    <location>
        <begin position="432"/>
        <end position="615"/>
    </location>
</feature>
<feature type="coiled-coil region" evidence="1">
    <location>
        <begin position="256"/>
        <end position="301"/>
    </location>
</feature>